<proteinExistence type="predicted"/>
<accession>A0ACB8HDZ8</accession>
<keyword evidence="2" id="KW-1185">Reference proteome</keyword>
<gene>
    <name evidence="1" type="ORF">JR316_0002844</name>
</gene>
<protein>
    <submittedName>
        <fullName evidence="1">Importin subunit beta-3</fullName>
    </submittedName>
</protein>
<dbReference type="Proteomes" id="UP000664032">
    <property type="component" value="Unassembled WGS sequence"/>
</dbReference>
<evidence type="ECO:0000313" key="2">
    <source>
        <dbReference type="Proteomes" id="UP000664032"/>
    </source>
</evidence>
<sequence>MESVVPPQITAELTQILSNLILGDNDIRASAEIAVNERLTHTPDLYLLALAQFAITADTEVMRSFSLVLLRRLLFRPAPVLTANNGGPPAPGSDIHQQLQQQQHHLQQQQQQHIPSHATHANRSSLYDHLSHQTLNTLERLLLFSLAHERAGSVRRKTVDTVCDVANQGMARGRPWHALQAQAFSMTHAQGLGGEEGSGGVGGGAVPGWMLRESAYRVFAGCPSLVMDLQIDAVLGVFQRGLQDPEDIEVRHAALLASVAFLSSADATQLAQSISLLSPMLDTLPALSNALSHPPLHAPLPPPTTSSSTYTYAPSRPKTSNYHYLSTFLSTLTPLASTHPILFAPHLQTLLTFLPSLILPPVDCGPTPTVGRPFPVGGGGKVNGNGNGRQGAFLFPPVPGGGGGMRLDDDDGDGGEDDDDASHDERSTLRFSALEFMISLSEARPNMVRKVVGWTEVIVRACLEGMGELEEDGDVGEWLREDPSTASSSAETDAPPALYEQSLDRLACAMGGRAILPPAFQYIPSMMASYDWRVRHAGLMAIAAIGEGIGKVMQKELEKIVDLVTPMFNDSHPRVRYAACQCIGQLCTDLEEIIQHRFHRQLFAVLIPALEDPEPRVHAHAASALINFCEGVERDTLLPYLDPIVERLLKLLNPGGDQTQVRRYVQEQAITTLAMVADASEVTFGKHYPTIMPLLLNVLRNAEGPDYRKLRVKAMECAGLIAIAVGPDVFRPDSKTLVELLMHIQQGPHDPNDNQVGHYLIATWAKVCQALGPEFEPYLALVMPSLLATAGAKADLSLYNDEDEYSDERDGWETIVMDGQTLVPMLLACGKQSGTLTNQMVATVFHQLITCINTEHDATFLASLYKYFSESLRVIGGPEALSQQFHEAVMEATKRQLHSMADRRKARAARVNGTGGPMSMSMGMGDYDRDEMALVEEIEDFALEDMGKMLMCFDPNHPLLVAVAGVRDLGFNTYDSDEDGEEE</sequence>
<reference evidence="1" key="1">
    <citation type="submission" date="2021-10" db="EMBL/GenBank/DDBJ databases">
        <title>Psilocybe cubensis genome.</title>
        <authorList>
            <person name="Mckernan K.J."/>
            <person name="Crawford S."/>
            <person name="Trippe A."/>
            <person name="Kane L.T."/>
            <person name="Mclaughlin S."/>
        </authorList>
    </citation>
    <scope>NUCLEOTIDE SEQUENCE</scope>
    <source>
        <strain evidence="1">MGC-MH-2018</strain>
    </source>
</reference>
<dbReference type="EMBL" id="JAFIQS020000002">
    <property type="protein sequence ID" value="KAH9485927.1"/>
    <property type="molecule type" value="Genomic_DNA"/>
</dbReference>
<comment type="caution">
    <text evidence="1">The sequence shown here is derived from an EMBL/GenBank/DDBJ whole genome shotgun (WGS) entry which is preliminary data.</text>
</comment>
<evidence type="ECO:0000313" key="1">
    <source>
        <dbReference type="EMBL" id="KAH9485927.1"/>
    </source>
</evidence>
<name>A0ACB8HDZ8_PSICU</name>
<organism evidence="1 2">
    <name type="scientific">Psilocybe cubensis</name>
    <name type="common">Psychedelic mushroom</name>
    <name type="synonym">Stropharia cubensis</name>
    <dbReference type="NCBI Taxonomy" id="181762"/>
    <lineage>
        <taxon>Eukaryota</taxon>
        <taxon>Fungi</taxon>
        <taxon>Dikarya</taxon>
        <taxon>Basidiomycota</taxon>
        <taxon>Agaricomycotina</taxon>
        <taxon>Agaricomycetes</taxon>
        <taxon>Agaricomycetidae</taxon>
        <taxon>Agaricales</taxon>
        <taxon>Agaricineae</taxon>
        <taxon>Strophariaceae</taxon>
        <taxon>Psilocybe</taxon>
    </lineage>
</organism>